<accession>A0A0F7FED5</accession>
<dbReference type="Gene3D" id="3.60.110.10">
    <property type="entry name" value="Carbon-nitrogen hydrolase"/>
    <property type="match status" value="1"/>
</dbReference>
<protein>
    <recommendedName>
        <fullName evidence="3">CN hydrolase domain-containing protein</fullName>
    </recommendedName>
</protein>
<name>A0A0F7FED5_PAEDU</name>
<dbReference type="SUPFAM" id="SSF56317">
    <property type="entry name" value="Carbon-nitrogen hydrolase"/>
    <property type="match status" value="1"/>
</dbReference>
<dbReference type="AlphaFoldDB" id="A0A0F7FED5"/>
<evidence type="ECO:0000313" key="1">
    <source>
        <dbReference type="EMBL" id="AKG37343.1"/>
    </source>
</evidence>
<evidence type="ECO:0008006" key="3">
    <source>
        <dbReference type="Google" id="ProtNLM"/>
    </source>
</evidence>
<evidence type="ECO:0000313" key="2">
    <source>
        <dbReference type="Proteomes" id="UP000034189"/>
    </source>
</evidence>
<dbReference type="EMBL" id="CP011114">
    <property type="protein sequence ID" value="AKG37343.1"/>
    <property type="molecule type" value="Genomic_DNA"/>
</dbReference>
<proteinExistence type="predicted"/>
<sequence length="63" mass="7157">MGDFMQIMGIKKMTMRFCGRFEKLINHSADSVDLVVMPELFSTGYFFDSASELMEIAEEIPNG</sequence>
<reference evidence="1 2" key="1">
    <citation type="submission" date="2015-03" db="EMBL/GenBank/DDBJ databases">
        <authorList>
            <person name="Abdul Halim M."/>
        </authorList>
    </citation>
    <scope>NUCLEOTIDE SEQUENCE [LARGE SCALE GENOMIC DNA]</scope>
    <source>
        <strain evidence="1 2">ATCC 35681</strain>
    </source>
</reference>
<dbReference type="PATRIC" id="fig|1333534.5.peg.5467"/>
<reference evidence="1 2" key="2">
    <citation type="journal article" date="2016" name="Genome Announc.">
        <title>Genome Sequence of a Gram-Positive Diazotroph, Paenibacillus durus Type Strain ATCC 35681.</title>
        <authorList>
            <person name="Halim M.A."/>
            <person name="Rahman A.Y."/>
            <person name="Sim K.S."/>
            <person name="Yam H.C."/>
            <person name="Rahim A.A."/>
            <person name="Ghazali A.H."/>
            <person name="Najimudin N."/>
        </authorList>
    </citation>
    <scope>NUCLEOTIDE SEQUENCE [LARGE SCALE GENOMIC DNA]</scope>
    <source>
        <strain evidence="1 2">ATCC 35681</strain>
    </source>
</reference>
<dbReference type="InterPro" id="IPR036526">
    <property type="entry name" value="C-N_Hydrolase_sf"/>
</dbReference>
<gene>
    <name evidence="1" type="ORF">VK70_25010</name>
</gene>
<dbReference type="HOGENOM" id="CLU_2881582_0_0_9"/>
<dbReference type="Proteomes" id="UP000034189">
    <property type="component" value="Chromosome"/>
</dbReference>
<organism evidence="1 2">
    <name type="scientific">Paenibacillus durus ATCC 35681</name>
    <dbReference type="NCBI Taxonomy" id="1333534"/>
    <lineage>
        <taxon>Bacteria</taxon>
        <taxon>Bacillati</taxon>
        <taxon>Bacillota</taxon>
        <taxon>Bacilli</taxon>
        <taxon>Bacillales</taxon>
        <taxon>Paenibacillaceae</taxon>
        <taxon>Paenibacillus</taxon>
    </lineage>
</organism>